<dbReference type="SUPFAM" id="SSF51905">
    <property type="entry name" value="FAD/NAD(P)-binding domain"/>
    <property type="match status" value="2"/>
</dbReference>
<dbReference type="InterPro" id="IPR023753">
    <property type="entry name" value="FAD/NAD-binding_dom"/>
</dbReference>
<dbReference type="Gene3D" id="3.50.50.100">
    <property type="match status" value="1"/>
</dbReference>
<feature type="domain" description="PurM-like N-terminal" evidence="6">
    <location>
        <begin position="430"/>
        <end position="538"/>
    </location>
</feature>
<dbReference type="GO" id="GO:0016491">
    <property type="term" value="F:oxidoreductase activity"/>
    <property type="evidence" value="ECO:0007669"/>
    <property type="project" value="InterPro"/>
</dbReference>
<dbReference type="InterPro" id="IPR036676">
    <property type="entry name" value="PurM-like_C_sf"/>
</dbReference>
<accession>A0A251WZA2</accession>
<evidence type="ECO:0000313" key="9">
    <source>
        <dbReference type="EMBL" id="OUD09799.1"/>
    </source>
</evidence>
<dbReference type="AlphaFoldDB" id="A0A251WZA2"/>
<dbReference type="GO" id="GO:0005737">
    <property type="term" value="C:cytoplasm"/>
    <property type="evidence" value="ECO:0007669"/>
    <property type="project" value="TreeGrafter"/>
</dbReference>
<dbReference type="GO" id="GO:0004756">
    <property type="term" value="F:selenide, water dikinase activity"/>
    <property type="evidence" value="ECO:0007669"/>
    <property type="project" value="TreeGrafter"/>
</dbReference>
<evidence type="ECO:0000256" key="3">
    <source>
        <dbReference type="ARBA" id="ARBA00022777"/>
    </source>
</evidence>
<dbReference type="SUPFAM" id="SSF55326">
    <property type="entry name" value="PurM N-terminal domain-like"/>
    <property type="match status" value="1"/>
</dbReference>
<gene>
    <name evidence="9" type="ORF">BVC71_08215</name>
</gene>
<dbReference type="InterPro" id="IPR017584">
    <property type="entry name" value="Pyridine_nucleo_diS_OxRdtase_N"/>
</dbReference>
<dbReference type="InterPro" id="IPR036188">
    <property type="entry name" value="FAD/NAD-bd_sf"/>
</dbReference>
<dbReference type="CDD" id="cd02195">
    <property type="entry name" value="SelD"/>
    <property type="match status" value="1"/>
</dbReference>
<dbReference type="PANTHER" id="PTHR10256">
    <property type="entry name" value="SELENIDE, WATER DIKINASE"/>
    <property type="match status" value="1"/>
</dbReference>
<dbReference type="OrthoDB" id="9767928at2"/>
<dbReference type="GO" id="GO:0005524">
    <property type="term" value="F:ATP binding"/>
    <property type="evidence" value="ECO:0007669"/>
    <property type="project" value="UniProtKB-KW"/>
</dbReference>
<evidence type="ECO:0000256" key="1">
    <source>
        <dbReference type="ARBA" id="ARBA00022679"/>
    </source>
</evidence>
<name>A0A251WZA2_9RHOB</name>
<reference evidence="9 10" key="1">
    <citation type="submission" date="2016-12" db="EMBL/GenBank/DDBJ databases">
        <title>The draft genome sequence of HSLHS2.</title>
        <authorList>
            <person name="Hu D."/>
            <person name="Wang L."/>
            <person name="Shao Z."/>
        </authorList>
    </citation>
    <scope>NUCLEOTIDE SEQUENCE [LARGE SCALE GENOMIC DNA]</scope>
    <source>
        <strain evidence="9">MCCC 1A06712</strain>
    </source>
</reference>
<keyword evidence="4" id="KW-0067">ATP-binding</keyword>
<dbReference type="NCBIfam" id="TIGR00476">
    <property type="entry name" value="selD"/>
    <property type="match status" value="1"/>
</dbReference>
<keyword evidence="10" id="KW-1185">Reference proteome</keyword>
<dbReference type="Gene3D" id="3.90.650.10">
    <property type="entry name" value="PurM-like C-terminal domain"/>
    <property type="match status" value="1"/>
</dbReference>
<keyword evidence="5" id="KW-0711">Selenium</keyword>
<dbReference type="Pfam" id="PF02769">
    <property type="entry name" value="AIRS_C"/>
    <property type="match status" value="1"/>
</dbReference>
<evidence type="ECO:0000313" key="10">
    <source>
        <dbReference type="Proteomes" id="UP000194664"/>
    </source>
</evidence>
<keyword evidence="1" id="KW-0808">Transferase</keyword>
<dbReference type="RefSeq" id="WP_086451137.1">
    <property type="nucleotide sequence ID" value="NZ_MSPP01000002.1"/>
</dbReference>
<dbReference type="InterPro" id="IPR010918">
    <property type="entry name" value="PurM-like_C_dom"/>
</dbReference>
<dbReference type="Proteomes" id="UP000194664">
    <property type="component" value="Unassembled WGS sequence"/>
</dbReference>
<dbReference type="GO" id="GO:0016260">
    <property type="term" value="P:selenocysteine biosynthetic process"/>
    <property type="evidence" value="ECO:0007669"/>
    <property type="project" value="TreeGrafter"/>
</dbReference>
<dbReference type="SUPFAM" id="SSF56042">
    <property type="entry name" value="PurM C-terminal domain-like"/>
    <property type="match status" value="1"/>
</dbReference>
<dbReference type="PANTHER" id="PTHR10256:SF0">
    <property type="entry name" value="INACTIVE SELENIDE, WATER DIKINASE-LIKE PROTEIN-RELATED"/>
    <property type="match status" value="1"/>
</dbReference>
<dbReference type="Pfam" id="PF00586">
    <property type="entry name" value="AIRS"/>
    <property type="match status" value="1"/>
</dbReference>
<evidence type="ECO:0000256" key="4">
    <source>
        <dbReference type="ARBA" id="ARBA00022840"/>
    </source>
</evidence>
<feature type="domain" description="PurM-like C-terminal" evidence="7">
    <location>
        <begin position="551"/>
        <end position="721"/>
    </location>
</feature>
<comment type="caution">
    <text evidence="9">The sequence shown here is derived from an EMBL/GenBank/DDBJ whole genome shotgun (WGS) entry which is preliminary data.</text>
</comment>
<dbReference type="EMBL" id="MSPP01000002">
    <property type="protein sequence ID" value="OUD09799.1"/>
    <property type="molecule type" value="Genomic_DNA"/>
</dbReference>
<evidence type="ECO:0000256" key="2">
    <source>
        <dbReference type="ARBA" id="ARBA00022741"/>
    </source>
</evidence>
<keyword evidence="3 9" id="KW-0418">Kinase</keyword>
<organism evidence="9 10">
    <name type="scientific">Marivivens niveibacter</name>
    <dbReference type="NCBI Taxonomy" id="1930667"/>
    <lineage>
        <taxon>Bacteria</taxon>
        <taxon>Pseudomonadati</taxon>
        <taxon>Pseudomonadota</taxon>
        <taxon>Alphaproteobacteria</taxon>
        <taxon>Rhodobacterales</taxon>
        <taxon>Paracoccaceae</taxon>
        <taxon>Marivivens group</taxon>
        <taxon>Marivivens</taxon>
    </lineage>
</organism>
<dbReference type="Pfam" id="PF07992">
    <property type="entry name" value="Pyr_redox_2"/>
    <property type="match status" value="1"/>
</dbReference>
<dbReference type="InterPro" id="IPR004536">
    <property type="entry name" value="SPS/SelD"/>
</dbReference>
<evidence type="ECO:0000259" key="7">
    <source>
        <dbReference type="Pfam" id="PF02769"/>
    </source>
</evidence>
<protein>
    <submittedName>
        <fullName evidence="9">Selenide, water dikinase SelD</fullName>
    </submittedName>
</protein>
<evidence type="ECO:0000259" key="8">
    <source>
        <dbReference type="Pfam" id="PF07992"/>
    </source>
</evidence>
<feature type="domain" description="FAD/NAD(P)-binding" evidence="8">
    <location>
        <begin position="10"/>
        <end position="298"/>
    </location>
</feature>
<dbReference type="InterPro" id="IPR016188">
    <property type="entry name" value="PurM-like_N"/>
</dbReference>
<proteinExistence type="predicted"/>
<dbReference type="PRINTS" id="PR00368">
    <property type="entry name" value="FADPNR"/>
</dbReference>
<sequence>MQNDIPVTRDLVLIGGGHAHALVLRMWGMKPVPGVRVTVINPGPTAPYTGMLPGFVAGHYTRDDLDIDLVKLARFAGARIIMAKATGIDIEARKIAIEGRPAINYDIASIDIGITTDMPDIDGFAKYAVPAKPLDTFAQRWDAYRGSTSNPKVAVIGGGVGGIELSMAMAHALRDKDATVSIIDRSDIAGEFDEKPRGMLRRELAELGIQMYDNASVRSVHEDGVKLENGDQIDADFVVGVAGARAHGWLSTTGLEHQDGYLTVSETLQTSDLNVFAVGDCANLVYDPRPKAGVYAVRAAPILYHNLSVALRGNTLSPQMKPFNPQKDYLKLISLGEQAALGEKFGRIIKGGWVWKWKNHIDRTFMRKFYELPQMGAPKIPRNAAQGVAEALGYQPMCGGCGSKVGRAALGDALDALPAPTRADVSFLSGDDAAVIKVGNATQVMSTDHLRSFIEDPYDMARIAAVHALGDVWAMGGDPQAMTMTVILPRLSSELQQRMLSEIVAGASTVAKAAGAEIIGGHSSVGAELTIGFTVTGLCDGDPITLKGAHAGDAIILTKPIGTGVIMAADMQRKARGADVTAALSQMAEPQGMASRILRDHARAMTDLTGFGIAGHLSGMCDHSGVGAEIKTDSVPLLDGAFELAENGVKSSLWNENRAGVESVFGKQGPVFDLLFDPQTAGGLMAAVRGDQAEEIQKKLWLCGHHASIIGHFTESPGIKVI</sequence>
<evidence type="ECO:0000256" key="5">
    <source>
        <dbReference type="ARBA" id="ARBA00023266"/>
    </source>
</evidence>
<dbReference type="Gene3D" id="3.30.1330.10">
    <property type="entry name" value="PurM-like, N-terminal domain"/>
    <property type="match status" value="1"/>
</dbReference>
<dbReference type="InterPro" id="IPR036921">
    <property type="entry name" value="PurM-like_N_sf"/>
</dbReference>
<keyword evidence="2" id="KW-0547">Nucleotide-binding</keyword>
<evidence type="ECO:0000259" key="6">
    <source>
        <dbReference type="Pfam" id="PF00586"/>
    </source>
</evidence>
<dbReference type="NCBIfam" id="TIGR03169">
    <property type="entry name" value="Nterm_to_SelD"/>
    <property type="match status" value="1"/>
</dbReference>